<feature type="domain" description="Pyridoxamine 5'-phosphate oxidase N-terminal" evidence="2">
    <location>
        <begin position="13"/>
        <end position="120"/>
    </location>
</feature>
<dbReference type="Pfam" id="PF01243">
    <property type="entry name" value="PNPOx_N"/>
    <property type="match status" value="1"/>
</dbReference>
<keyword evidence="1" id="KW-0560">Oxidoreductase</keyword>
<reference evidence="3 4" key="1">
    <citation type="submission" date="2017-09" db="EMBL/GenBank/DDBJ databases">
        <title>Depth-based differentiation of microbial function through sediment-hosted aquifers and enrichment of novel symbionts in the deep terrestrial subsurface.</title>
        <authorList>
            <person name="Probst A.J."/>
            <person name="Ladd B."/>
            <person name="Jarett J.K."/>
            <person name="Geller-Mcgrath D.E."/>
            <person name="Sieber C.M."/>
            <person name="Emerson J.B."/>
            <person name="Anantharaman K."/>
            <person name="Thomas B.C."/>
            <person name="Malmstrom R."/>
            <person name="Stieglmeier M."/>
            <person name="Klingl A."/>
            <person name="Woyke T."/>
            <person name="Ryan C.M."/>
            <person name="Banfield J.F."/>
        </authorList>
    </citation>
    <scope>NUCLEOTIDE SEQUENCE [LARGE SCALE GENOMIC DNA]</scope>
    <source>
        <strain evidence="3">CG22_combo_CG10-13_8_21_14_all_43_18</strain>
    </source>
</reference>
<dbReference type="PANTHER" id="PTHR35176:SF6">
    <property type="entry name" value="HEME OXYGENASE HI_0854-RELATED"/>
    <property type="match status" value="1"/>
</dbReference>
<evidence type="ECO:0000313" key="4">
    <source>
        <dbReference type="Proteomes" id="UP000231276"/>
    </source>
</evidence>
<comment type="caution">
    <text evidence="3">The sequence shown here is derived from an EMBL/GenBank/DDBJ whole genome shotgun (WGS) entry which is preliminary data.</text>
</comment>
<dbReference type="AlphaFoldDB" id="A0A2H0DY79"/>
<organism evidence="3 4">
    <name type="scientific">Candidatus Campbellbacteria bacterium CG22_combo_CG10-13_8_21_14_all_43_18</name>
    <dbReference type="NCBI Taxonomy" id="1974530"/>
    <lineage>
        <taxon>Bacteria</taxon>
        <taxon>Candidatus Campbelliibacteriota</taxon>
    </lineage>
</organism>
<dbReference type="GO" id="GO:0070967">
    <property type="term" value="F:coenzyme F420 binding"/>
    <property type="evidence" value="ECO:0007669"/>
    <property type="project" value="TreeGrafter"/>
</dbReference>
<dbReference type="PANTHER" id="PTHR35176">
    <property type="entry name" value="HEME OXYGENASE HI_0854-RELATED"/>
    <property type="match status" value="1"/>
</dbReference>
<evidence type="ECO:0000313" key="3">
    <source>
        <dbReference type="EMBL" id="PIP86550.1"/>
    </source>
</evidence>
<dbReference type="GO" id="GO:0005829">
    <property type="term" value="C:cytosol"/>
    <property type="evidence" value="ECO:0007669"/>
    <property type="project" value="TreeGrafter"/>
</dbReference>
<dbReference type="InterPro" id="IPR012349">
    <property type="entry name" value="Split_barrel_FMN-bd"/>
</dbReference>
<dbReference type="EMBL" id="PCTS01000020">
    <property type="protein sequence ID" value="PIP86550.1"/>
    <property type="molecule type" value="Genomic_DNA"/>
</dbReference>
<dbReference type="SUPFAM" id="SSF50475">
    <property type="entry name" value="FMN-binding split barrel"/>
    <property type="match status" value="1"/>
</dbReference>
<evidence type="ECO:0000256" key="1">
    <source>
        <dbReference type="ARBA" id="ARBA00023002"/>
    </source>
</evidence>
<proteinExistence type="predicted"/>
<dbReference type="InterPro" id="IPR052019">
    <property type="entry name" value="F420H2_bilvrd_red/Heme_oxyg"/>
</dbReference>
<protein>
    <recommendedName>
        <fullName evidence="2">Pyridoxamine 5'-phosphate oxidase N-terminal domain-containing protein</fullName>
    </recommendedName>
</protein>
<name>A0A2H0DY79_9BACT</name>
<dbReference type="Gene3D" id="2.30.110.10">
    <property type="entry name" value="Electron Transport, Fmn-binding Protein, Chain A"/>
    <property type="match status" value="1"/>
</dbReference>
<dbReference type="Proteomes" id="UP000231276">
    <property type="component" value="Unassembled WGS sequence"/>
</dbReference>
<dbReference type="InterPro" id="IPR011576">
    <property type="entry name" value="Pyridox_Oxase_N"/>
</dbReference>
<gene>
    <name evidence="3" type="ORF">COW82_01425</name>
</gene>
<dbReference type="GO" id="GO:0016627">
    <property type="term" value="F:oxidoreductase activity, acting on the CH-CH group of donors"/>
    <property type="evidence" value="ECO:0007669"/>
    <property type="project" value="TreeGrafter"/>
</dbReference>
<accession>A0A2H0DY79</accession>
<sequence>MKSKRDLKKESLEILKELEARSIATIATARENRPYSAAIHYTVAGSFVYFITGEGTQKSKNLSGNPYVSLAVIEKSELPIGIQAEGKASIVTDKDEANRVLANFTKVWYAIDYTPPVMNIPKGKALLIRIDIKNIQWFQTAEKPENIKMKKIEFNYTKN</sequence>
<evidence type="ECO:0000259" key="2">
    <source>
        <dbReference type="Pfam" id="PF01243"/>
    </source>
</evidence>